<feature type="non-terminal residue" evidence="1">
    <location>
        <position position="1"/>
    </location>
</feature>
<sequence length="140" mass="15156">IIIGNGSYQPIDTYASNTSSAYPIYTDPTCQLHKILKFKSALKEQEDGEEKKDYMQNAGTAMSRIFGGIKGALGNLSHTTYIGPKALNGGEVVIAADGRCEYMYRMQNTVDHTNVAELAGIVGVTSDPTVHEEANSVDHQ</sequence>
<evidence type="ECO:0000313" key="2">
    <source>
        <dbReference type="Proteomes" id="UP001521222"/>
    </source>
</evidence>
<dbReference type="Proteomes" id="UP001521222">
    <property type="component" value="Unassembled WGS sequence"/>
</dbReference>
<organism evidence="1 2">
    <name type="scientific">Nothophoma quercina</name>
    <dbReference type="NCBI Taxonomy" id="749835"/>
    <lineage>
        <taxon>Eukaryota</taxon>
        <taxon>Fungi</taxon>
        <taxon>Dikarya</taxon>
        <taxon>Ascomycota</taxon>
        <taxon>Pezizomycotina</taxon>
        <taxon>Dothideomycetes</taxon>
        <taxon>Pleosporomycetidae</taxon>
        <taxon>Pleosporales</taxon>
        <taxon>Pleosporineae</taxon>
        <taxon>Didymellaceae</taxon>
        <taxon>Nothophoma</taxon>
    </lineage>
</organism>
<dbReference type="InterPro" id="IPR032801">
    <property type="entry name" value="PXL2A/B/C"/>
</dbReference>
<gene>
    <name evidence="1" type="ORF">SLS59_008693</name>
</gene>
<dbReference type="EMBL" id="JAKIXB020000034">
    <property type="protein sequence ID" value="KAL1594880.1"/>
    <property type="molecule type" value="Genomic_DNA"/>
</dbReference>
<dbReference type="Pfam" id="PF13911">
    <property type="entry name" value="AhpC-TSA_2"/>
    <property type="match status" value="1"/>
</dbReference>
<protein>
    <submittedName>
        <fullName evidence="1">Uncharacterized protein</fullName>
    </submittedName>
</protein>
<accession>A0ABR3QRV9</accession>
<evidence type="ECO:0000313" key="1">
    <source>
        <dbReference type="EMBL" id="KAL1594880.1"/>
    </source>
</evidence>
<proteinExistence type="predicted"/>
<name>A0ABR3QRV9_9PLEO</name>
<keyword evidence="2" id="KW-1185">Reference proteome</keyword>
<reference evidence="1 2" key="1">
    <citation type="submission" date="2024-02" db="EMBL/GenBank/DDBJ databases">
        <title>De novo assembly and annotation of 12 fungi associated with fruit tree decline syndrome in Ontario, Canada.</title>
        <authorList>
            <person name="Sulman M."/>
            <person name="Ellouze W."/>
            <person name="Ilyukhin E."/>
        </authorList>
    </citation>
    <scope>NUCLEOTIDE SEQUENCE [LARGE SCALE GENOMIC DNA]</scope>
    <source>
        <strain evidence="1 2">M97-236</strain>
    </source>
</reference>
<comment type="caution">
    <text evidence="1">The sequence shown here is derived from an EMBL/GenBank/DDBJ whole genome shotgun (WGS) entry which is preliminary data.</text>
</comment>